<reference evidence="1 2" key="1">
    <citation type="journal article" date="2018" name="Science">
        <title>The opium poppy genome and morphinan production.</title>
        <authorList>
            <person name="Guo L."/>
            <person name="Winzer T."/>
            <person name="Yang X."/>
            <person name="Li Y."/>
            <person name="Ning Z."/>
            <person name="He Z."/>
            <person name="Teodor R."/>
            <person name="Lu Y."/>
            <person name="Bowser T.A."/>
            <person name="Graham I.A."/>
            <person name="Ye K."/>
        </authorList>
    </citation>
    <scope>NUCLEOTIDE SEQUENCE [LARGE SCALE GENOMIC DNA]</scope>
    <source>
        <strain evidence="2">cv. HN1</strain>
        <tissue evidence="1">Leaves</tissue>
    </source>
</reference>
<organism evidence="1 2">
    <name type="scientific">Papaver somniferum</name>
    <name type="common">Opium poppy</name>
    <dbReference type="NCBI Taxonomy" id="3469"/>
    <lineage>
        <taxon>Eukaryota</taxon>
        <taxon>Viridiplantae</taxon>
        <taxon>Streptophyta</taxon>
        <taxon>Embryophyta</taxon>
        <taxon>Tracheophyta</taxon>
        <taxon>Spermatophyta</taxon>
        <taxon>Magnoliopsida</taxon>
        <taxon>Ranunculales</taxon>
        <taxon>Papaveraceae</taxon>
        <taxon>Papaveroideae</taxon>
        <taxon>Papaver</taxon>
    </lineage>
</organism>
<evidence type="ECO:0000313" key="1">
    <source>
        <dbReference type="EMBL" id="RZC67867.1"/>
    </source>
</evidence>
<evidence type="ECO:0000313" key="2">
    <source>
        <dbReference type="Proteomes" id="UP000316621"/>
    </source>
</evidence>
<dbReference type="AlphaFoldDB" id="A0A4Y7K4M6"/>
<accession>A0A4Y7K4M6</accession>
<sequence>MFDHLALDDTSKPLGQGSSIGASLAVPLVVPSESTILRVPYNEIITSMGNPGSKIIKWVYVPQPGVDYNYAWDPA</sequence>
<keyword evidence="2" id="KW-1185">Reference proteome</keyword>
<gene>
    <name evidence="1" type="ORF">C5167_011548</name>
</gene>
<name>A0A4Y7K4M6_PAPSO</name>
<protein>
    <submittedName>
        <fullName evidence="1">Uncharacterized protein</fullName>
    </submittedName>
</protein>
<proteinExistence type="predicted"/>
<dbReference type="EMBL" id="CM010720">
    <property type="protein sequence ID" value="RZC67867.1"/>
    <property type="molecule type" value="Genomic_DNA"/>
</dbReference>
<dbReference type="Proteomes" id="UP000316621">
    <property type="component" value="Chromosome 6"/>
</dbReference>
<dbReference type="Gramene" id="RZC67867">
    <property type="protein sequence ID" value="RZC67867"/>
    <property type="gene ID" value="C5167_011548"/>
</dbReference>